<dbReference type="OrthoDB" id="1440774at2"/>
<evidence type="ECO:0000313" key="3">
    <source>
        <dbReference type="Proteomes" id="UP000282184"/>
    </source>
</evidence>
<protein>
    <submittedName>
        <fullName evidence="2">GLPGLI family protein</fullName>
    </submittedName>
</protein>
<evidence type="ECO:0000256" key="1">
    <source>
        <dbReference type="SAM" id="SignalP"/>
    </source>
</evidence>
<dbReference type="EMBL" id="RXOF01000010">
    <property type="protein sequence ID" value="RTQ48102.1"/>
    <property type="molecule type" value="Genomic_DNA"/>
</dbReference>
<keyword evidence="1" id="KW-0732">Signal</keyword>
<gene>
    <name evidence="2" type="ORF">EJV47_16830</name>
</gene>
<dbReference type="InterPro" id="IPR005901">
    <property type="entry name" value="GLPGLI"/>
</dbReference>
<keyword evidence="3" id="KW-1185">Reference proteome</keyword>
<accession>A0A3S0H3K3</accession>
<dbReference type="Pfam" id="PF22252">
    <property type="entry name" value="PNGase_F-II_N"/>
    <property type="match status" value="1"/>
</dbReference>
<dbReference type="RefSeq" id="WP_126694343.1">
    <property type="nucleotide sequence ID" value="NZ_RXOF01000010.1"/>
</dbReference>
<dbReference type="NCBIfam" id="TIGR01200">
    <property type="entry name" value="GLPGLI"/>
    <property type="match status" value="1"/>
</dbReference>
<comment type="caution">
    <text evidence="2">The sequence shown here is derived from an EMBL/GenBank/DDBJ whole genome shotgun (WGS) entry which is preliminary data.</text>
</comment>
<sequence>MKKPLTILFVALLLVTGLSAFQHLHAQSRGRISYEASRRIDPSQLRIVVNGQEVRPGSPDFPADVPDVRTFAQTLSFAGDYAKEVLEGGGGMMVRTVVDAGPGGGGSRGPQTTNLGRPFEESTYLNLQERSATTVLTLKKDDKTTEYRADAPIAKTEGWQLTDQTKKIAGYTCRKATVPFRKETYTVWLTTELPFTYSPIRELTPDKGVVLAVEGSTEQFRATKVDLKAPVAEADVRPGAQAQQVSEAELKELRDKARADFRQRMMDNFGGPGGGGRN</sequence>
<dbReference type="AlphaFoldDB" id="A0A3S0H3K3"/>
<proteinExistence type="predicted"/>
<dbReference type="Proteomes" id="UP000282184">
    <property type="component" value="Unassembled WGS sequence"/>
</dbReference>
<feature type="signal peptide" evidence="1">
    <location>
        <begin position="1"/>
        <end position="26"/>
    </location>
</feature>
<name>A0A3S0H3K3_9BACT</name>
<feature type="chain" id="PRO_5018637337" evidence="1">
    <location>
        <begin position="27"/>
        <end position="278"/>
    </location>
</feature>
<organism evidence="2 3">
    <name type="scientific">Hymenobacter gummosus</name>
    <dbReference type="NCBI Taxonomy" id="1776032"/>
    <lineage>
        <taxon>Bacteria</taxon>
        <taxon>Pseudomonadati</taxon>
        <taxon>Bacteroidota</taxon>
        <taxon>Cytophagia</taxon>
        <taxon>Cytophagales</taxon>
        <taxon>Hymenobacteraceae</taxon>
        <taxon>Hymenobacter</taxon>
    </lineage>
</organism>
<evidence type="ECO:0000313" key="2">
    <source>
        <dbReference type="EMBL" id="RTQ48102.1"/>
    </source>
</evidence>
<reference evidence="2 3" key="1">
    <citation type="submission" date="2018-12" db="EMBL/GenBank/DDBJ databases">
        <title>Hymenobacter gummosus sp. nov., isolated from a spring.</title>
        <authorList>
            <person name="Nie L."/>
        </authorList>
    </citation>
    <scope>NUCLEOTIDE SEQUENCE [LARGE SCALE GENOMIC DNA]</scope>
    <source>
        <strain evidence="2 3">KCTC 52166</strain>
    </source>
</reference>